<protein>
    <submittedName>
        <fullName evidence="2">Uncharacterized protein</fullName>
    </submittedName>
</protein>
<dbReference type="AlphaFoldDB" id="A0AAE1B3Y5"/>
<name>A0AAE1B3Y5_9GAST</name>
<organism evidence="2 3">
    <name type="scientific">Elysia crispata</name>
    <name type="common">lettuce slug</name>
    <dbReference type="NCBI Taxonomy" id="231223"/>
    <lineage>
        <taxon>Eukaryota</taxon>
        <taxon>Metazoa</taxon>
        <taxon>Spiralia</taxon>
        <taxon>Lophotrochozoa</taxon>
        <taxon>Mollusca</taxon>
        <taxon>Gastropoda</taxon>
        <taxon>Heterobranchia</taxon>
        <taxon>Euthyneura</taxon>
        <taxon>Panpulmonata</taxon>
        <taxon>Sacoglossa</taxon>
        <taxon>Placobranchoidea</taxon>
        <taxon>Plakobranchidae</taxon>
        <taxon>Elysia</taxon>
    </lineage>
</organism>
<comment type="caution">
    <text evidence="2">The sequence shown here is derived from an EMBL/GenBank/DDBJ whole genome shotgun (WGS) entry which is preliminary data.</text>
</comment>
<accession>A0AAE1B3Y5</accession>
<gene>
    <name evidence="2" type="ORF">RRG08_054322</name>
</gene>
<evidence type="ECO:0000256" key="1">
    <source>
        <dbReference type="SAM" id="MobiDB-lite"/>
    </source>
</evidence>
<keyword evidence="3" id="KW-1185">Reference proteome</keyword>
<evidence type="ECO:0000313" key="3">
    <source>
        <dbReference type="Proteomes" id="UP001283361"/>
    </source>
</evidence>
<sequence length="156" mass="16931">MSTSRTKPKKYHMIMVPTSSKTFRPRKLSVKFTWCVQTAVTPPECQSILTAPVQSTQTRTKSCAKKRIQPASPDGAEPRSDQPISYLTGAEPRSEQPISYLTGAESRADQPISYLTGAESRADQPISSLTGAEPRSDQPISYLTGAEPSLTSLSAI</sequence>
<dbReference type="Proteomes" id="UP001283361">
    <property type="component" value="Unassembled WGS sequence"/>
</dbReference>
<feature type="region of interest" description="Disordered" evidence="1">
    <location>
        <begin position="53"/>
        <end position="156"/>
    </location>
</feature>
<evidence type="ECO:0000313" key="2">
    <source>
        <dbReference type="EMBL" id="KAK3799193.1"/>
    </source>
</evidence>
<reference evidence="2" key="1">
    <citation type="journal article" date="2023" name="G3 (Bethesda)">
        <title>A reference genome for the long-term kleptoplast-retaining sea slug Elysia crispata morphotype clarki.</title>
        <authorList>
            <person name="Eastman K.E."/>
            <person name="Pendleton A.L."/>
            <person name="Shaikh M.A."/>
            <person name="Suttiyut T."/>
            <person name="Ogas R."/>
            <person name="Tomko P."/>
            <person name="Gavelis G."/>
            <person name="Widhalm J.R."/>
            <person name="Wisecaver J.H."/>
        </authorList>
    </citation>
    <scope>NUCLEOTIDE SEQUENCE</scope>
    <source>
        <strain evidence="2">ECLA1</strain>
    </source>
</reference>
<dbReference type="EMBL" id="JAWDGP010000590">
    <property type="protein sequence ID" value="KAK3799193.1"/>
    <property type="molecule type" value="Genomic_DNA"/>
</dbReference>
<proteinExistence type="predicted"/>